<comment type="caution">
    <text evidence="1">The sequence shown here is derived from an EMBL/GenBank/DDBJ whole genome shotgun (WGS) entry which is preliminary data.</text>
</comment>
<accession>A0ABV0Q7U8</accession>
<dbReference type="Proteomes" id="UP001434883">
    <property type="component" value="Unassembled WGS sequence"/>
</dbReference>
<dbReference type="EMBL" id="JAHRIN010001366">
    <property type="protein sequence ID" value="MEQ2191866.1"/>
    <property type="molecule type" value="Genomic_DNA"/>
</dbReference>
<proteinExistence type="predicted"/>
<reference evidence="1 2" key="1">
    <citation type="submission" date="2021-06" db="EMBL/GenBank/DDBJ databases">
        <authorList>
            <person name="Palmer J.M."/>
        </authorList>
    </citation>
    <scope>NUCLEOTIDE SEQUENCE [LARGE SCALE GENOMIC DNA]</scope>
    <source>
        <strain evidence="1 2">XC_2019</strain>
        <tissue evidence="1">Muscle</tissue>
    </source>
</reference>
<protein>
    <submittedName>
        <fullName evidence="1">Uncharacterized protein</fullName>
    </submittedName>
</protein>
<evidence type="ECO:0000313" key="2">
    <source>
        <dbReference type="Proteomes" id="UP001434883"/>
    </source>
</evidence>
<organism evidence="1 2">
    <name type="scientific">Xenoophorus captivus</name>
    <dbReference type="NCBI Taxonomy" id="1517983"/>
    <lineage>
        <taxon>Eukaryota</taxon>
        <taxon>Metazoa</taxon>
        <taxon>Chordata</taxon>
        <taxon>Craniata</taxon>
        <taxon>Vertebrata</taxon>
        <taxon>Euteleostomi</taxon>
        <taxon>Actinopterygii</taxon>
        <taxon>Neopterygii</taxon>
        <taxon>Teleostei</taxon>
        <taxon>Neoteleostei</taxon>
        <taxon>Acanthomorphata</taxon>
        <taxon>Ovalentaria</taxon>
        <taxon>Atherinomorphae</taxon>
        <taxon>Cyprinodontiformes</taxon>
        <taxon>Goodeidae</taxon>
        <taxon>Xenoophorus</taxon>
    </lineage>
</organism>
<sequence length="113" mass="12713">MLFSFVAIYLVKSTSPSSSKTPTQHDAATTVLHSSKAVLRLGSSPPFPSNVAIVIMAKNLNVCIIRPQDMSPEMKIFVPECICKQYFVCCLRIRITSMFYFLPVTWKRVIILV</sequence>
<name>A0ABV0Q7U8_9TELE</name>
<evidence type="ECO:0000313" key="1">
    <source>
        <dbReference type="EMBL" id="MEQ2191866.1"/>
    </source>
</evidence>
<gene>
    <name evidence="1" type="ORF">XENOCAPTIV_003571</name>
</gene>
<keyword evidence="2" id="KW-1185">Reference proteome</keyword>